<dbReference type="InterPro" id="IPR016024">
    <property type="entry name" value="ARM-type_fold"/>
</dbReference>
<dbReference type="EMBL" id="CAADRA010005706">
    <property type="protein sequence ID" value="VFT92330.1"/>
    <property type="molecule type" value="Genomic_DNA"/>
</dbReference>
<reference evidence="3 4" key="1">
    <citation type="submission" date="2019-03" db="EMBL/GenBank/DDBJ databases">
        <authorList>
            <person name="Gaulin E."/>
            <person name="Dumas B."/>
        </authorList>
    </citation>
    <scope>NUCLEOTIDE SEQUENCE [LARGE SCALE GENOMIC DNA]</scope>
    <source>
        <strain evidence="3">CBS 568.67</strain>
    </source>
</reference>
<feature type="chain" id="PRO_5036116350" evidence="1">
    <location>
        <begin position="26"/>
        <end position="324"/>
    </location>
</feature>
<name>A0A485L698_9STRA</name>
<evidence type="ECO:0000313" key="3">
    <source>
        <dbReference type="EMBL" id="VFT92330.1"/>
    </source>
</evidence>
<dbReference type="InterPro" id="IPR011989">
    <property type="entry name" value="ARM-like"/>
</dbReference>
<protein>
    <submittedName>
        <fullName evidence="3">Aste57867_15528 protein</fullName>
    </submittedName>
</protein>
<sequence length="324" mass="35146">MQAERNHTLLIGLVALALLCSSVAAWLLIDEPPADDDDDGQSDAADLTQTHPIESMNVFELHRLLRDPIATRDVKHKAVARLASLTAFKEFQTQIGEMGGISILVDLLRQVLHDDSGDRDEAFTCALLLAMSNLTVHVTNHTLLHIEGAEAVAASIYESHASSIAVRLGSLRLLSNLSMWDASRDVVRTLPVIHTLAGDLLSSSRGNKDHGEANEDTASSNAILKLFVNLTDKAHGQVDTNAAYESILDATTGFCLSCGDQLSAWEVETSGYILRHLAAFGNVVVRRPESLCNPHVAPGKTKLERSLRCLHAFDLLDNDIMSNA</sequence>
<proteinExistence type="predicted"/>
<dbReference type="OrthoDB" id="74418at2759"/>
<evidence type="ECO:0000256" key="1">
    <source>
        <dbReference type="SAM" id="SignalP"/>
    </source>
</evidence>
<reference evidence="2" key="2">
    <citation type="submission" date="2019-06" db="EMBL/GenBank/DDBJ databases">
        <title>Genomics analysis of Aphanomyces spp. identifies a new class of oomycete effector associated with host adaptation.</title>
        <authorList>
            <person name="Gaulin E."/>
        </authorList>
    </citation>
    <scope>NUCLEOTIDE SEQUENCE</scope>
    <source>
        <strain evidence="2">CBS 578.67</strain>
    </source>
</reference>
<dbReference type="EMBL" id="VJMH01005685">
    <property type="protein sequence ID" value="KAF0693502.1"/>
    <property type="molecule type" value="Genomic_DNA"/>
</dbReference>
<accession>A0A485L698</accession>
<dbReference type="Proteomes" id="UP000332933">
    <property type="component" value="Unassembled WGS sequence"/>
</dbReference>
<feature type="signal peptide" evidence="1">
    <location>
        <begin position="1"/>
        <end position="25"/>
    </location>
</feature>
<evidence type="ECO:0000313" key="4">
    <source>
        <dbReference type="Proteomes" id="UP000332933"/>
    </source>
</evidence>
<dbReference type="Gene3D" id="1.25.10.10">
    <property type="entry name" value="Leucine-rich Repeat Variant"/>
    <property type="match status" value="1"/>
</dbReference>
<keyword evidence="1" id="KW-0732">Signal</keyword>
<evidence type="ECO:0000313" key="2">
    <source>
        <dbReference type="EMBL" id="KAF0693502.1"/>
    </source>
</evidence>
<gene>
    <name evidence="3" type="primary">Aste57867_15528</name>
    <name evidence="2" type="ORF">As57867_015472</name>
    <name evidence="3" type="ORF">ASTE57867_15528</name>
</gene>
<organism evidence="3 4">
    <name type="scientific">Aphanomyces stellatus</name>
    <dbReference type="NCBI Taxonomy" id="120398"/>
    <lineage>
        <taxon>Eukaryota</taxon>
        <taxon>Sar</taxon>
        <taxon>Stramenopiles</taxon>
        <taxon>Oomycota</taxon>
        <taxon>Saprolegniomycetes</taxon>
        <taxon>Saprolegniales</taxon>
        <taxon>Verrucalvaceae</taxon>
        <taxon>Aphanomyces</taxon>
    </lineage>
</organism>
<dbReference type="AlphaFoldDB" id="A0A485L698"/>
<dbReference type="SUPFAM" id="SSF48371">
    <property type="entry name" value="ARM repeat"/>
    <property type="match status" value="1"/>
</dbReference>
<keyword evidence="4" id="KW-1185">Reference proteome</keyword>